<dbReference type="Proteomes" id="UP000183508">
    <property type="component" value="Unassembled WGS sequence"/>
</dbReference>
<organism evidence="2 3">
    <name type="scientific">Alicyclobacillus macrosporangiidus</name>
    <dbReference type="NCBI Taxonomy" id="392015"/>
    <lineage>
        <taxon>Bacteria</taxon>
        <taxon>Bacillati</taxon>
        <taxon>Bacillota</taxon>
        <taxon>Bacilli</taxon>
        <taxon>Bacillales</taxon>
        <taxon>Alicyclobacillaceae</taxon>
        <taxon>Alicyclobacillus</taxon>
    </lineage>
</organism>
<proteinExistence type="predicted"/>
<dbReference type="STRING" id="392015.SAMN05421543_11187"/>
<sequence length="71" mass="7050">MKGTGDGRGSAAEGSGGGRRVSEANKAPTALGSARPVWLAPHGAYLGTARLCTTGHIVICVGMGEWVANGV</sequence>
<name>A0A1I7JRX4_9BACL</name>
<protein>
    <submittedName>
        <fullName evidence="2">Uncharacterized protein</fullName>
    </submittedName>
</protein>
<gene>
    <name evidence="2" type="ORF">SAMN05421543_11187</name>
</gene>
<dbReference type="AlphaFoldDB" id="A0A1I7JRX4"/>
<evidence type="ECO:0000313" key="3">
    <source>
        <dbReference type="Proteomes" id="UP000183508"/>
    </source>
</evidence>
<accession>A0A1I7JRX4</accession>
<reference evidence="3" key="1">
    <citation type="submission" date="2016-10" db="EMBL/GenBank/DDBJ databases">
        <authorList>
            <person name="Varghese N."/>
        </authorList>
    </citation>
    <scope>NUCLEOTIDE SEQUENCE [LARGE SCALE GENOMIC DNA]</scope>
    <source>
        <strain evidence="3">DSM 17980</strain>
    </source>
</reference>
<feature type="region of interest" description="Disordered" evidence="1">
    <location>
        <begin position="1"/>
        <end position="33"/>
    </location>
</feature>
<evidence type="ECO:0000256" key="1">
    <source>
        <dbReference type="SAM" id="MobiDB-lite"/>
    </source>
</evidence>
<evidence type="ECO:0000313" key="2">
    <source>
        <dbReference type="EMBL" id="SFU87912.1"/>
    </source>
</evidence>
<keyword evidence="3" id="KW-1185">Reference proteome</keyword>
<feature type="compositionally biased region" description="Gly residues" evidence="1">
    <location>
        <begin position="1"/>
        <end position="19"/>
    </location>
</feature>
<dbReference type="EMBL" id="FPBV01000011">
    <property type="protein sequence ID" value="SFU87912.1"/>
    <property type="molecule type" value="Genomic_DNA"/>
</dbReference>